<reference evidence="2 3" key="1">
    <citation type="submission" date="2019-06" db="EMBL/GenBank/DDBJ databases">
        <authorList>
            <person name="Livingstone P."/>
            <person name="Whitworth D."/>
        </authorList>
    </citation>
    <scope>NUCLEOTIDE SEQUENCE [LARGE SCALE GENOMIC DNA]</scope>
    <source>
        <strain evidence="2 3">AM401</strain>
    </source>
</reference>
<evidence type="ECO:0000259" key="1">
    <source>
        <dbReference type="Pfam" id="PF01471"/>
    </source>
</evidence>
<dbReference type="InterPro" id="IPR002477">
    <property type="entry name" value="Peptidoglycan-bd-like"/>
</dbReference>
<feature type="domain" description="Peptidoglycan binding-like" evidence="1">
    <location>
        <begin position="181"/>
        <end position="234"/>
    </location>
</feature>
<dbReference type="Gene3D" id="3.10.350.10">
    <property type="entry name" value="LysM domain"/>
    <property type="match status" value="1"/>
</dbReference>
<protein>
    <submittedName>
        <fullName evidence="2">Peptidoglycan-binding protein</fullName>
    </submittedName>
</protein>
<accession>A0A540X3P9</accession>
<dbReference type="Gene3D" id="1.10.101.10">
    <property type="entry name" value="PGBD-like superfamily/PGBD"/>
    <property type="match status" value="1"/>
</dbReference>
<dbReference type="InterPro" id="IPR036366">
    <property type="entry name" value="PGBDSf"/>
</dbReference>
<name>A0A540X3P9_9BACT</name>
<dbReference type="InterPro" id="IPR036365">
    <property type="entry name" value="PGBD-like_sf"/>
</dbReference>
<organism evidence="2 3">
    <name type="scientific">Myxococcus llanfairpwllgwyngyllgogerychwyrndrobwllllantysiliogogogochensis</name>
    <dbReference type="NCBI Taxonomy" id="2590453"/>
    <lineage>
        <taxon>Bacteria</taxon>
        <taxon>Pseudomonadati</taxon>
        <taxon>Myxococcota</taxon>
        <taxon>Myxococcia</taxon>
        <taxon>Myxococcales</taxon>
        <taxon>Cystobacterineae</taxon>
        <taxon>Myxococcaceae</taxon>
        <taxon>Myxococcus</taxon>
    </lineage>
</organism>
<dbReference type="InterPro" id="IPR036779">
    <property type="entry name" value="LysM_dom_sf"/>
</dbReference>
<dbReference type="EMBL" id="VIFM01000034">
    <property type="protein sequence ID" value="TQF15862.1"/>
    <property type="molecule type" value="Genomic_DNA"/>
</dbReference>
<dbReference type="OrthoDB" id="5512387at2"/>
<evidence type="ECO:0000313" key="3">
    <source>
        <dbReference type="Proteomes" id="UP000315369"/>
    </source>
</evidence>
<comment type="caution">
    <text evidence="2">The sequence shown here is derived from an EMBL/GenBank/DDBJ whole genome shotgun (WGS) entry which is preliminary data.</text>
</comment>
<dbReference type="AlphaFoldDB" id="A0A540X3P9"/>
<dbReference type="Pfam" id="PF01471">
    <property type="entry name" value="PG_binding_1"/>
    <property type="match status" value="1"/>
</dbReference>
<sequence length="240" mass="26533">MPRNAEPRLAFLDGEGVGALSSTRGKTMSTTHVIRRGECMLLVARRYGILDYRQVYEHPANAELRRKRPNPSVLYPGDTVFIPEPRPSLMPLCEGLPRSLTVNASARYLRLELRDDVGAPLASRPYLLLFGPRVVEGETDGNGLLVQRVPLSASRAELECEDQWWELELGTLRPMHDVPDDGVAGAEARLINLGYALAPTGRMTLELRSALRAFQHRNGLAVTGRLDAETSTRLEALHGS</sequence>
<dbReference type="Proteomes" id="UP000315369">
    <property type="component" value="Unassembled WGS sequence"/>
</dbReference>
<evidence type="ECO:0000313" key="2">
    <source>
        <dbReference type="EMBL" id="TQF15862.1"/>
    </source>
</evidence>
<keyword evidence="3" id="KW-1185">Reference proteome</keyword>
<gene>
    <name evidence="2" type="ORF">FJV41_11470</name>
</gene>
<dbReference type="SUPFAM" id="SSF47090">
    <property type="entry name" value="PGBD-like"/>
    <property type="match status" value="1"/>
</dbReference>
<proteinExistence type="predicted"/>